<feature type="compositionally biased region" description="Basic and acidic residues" evidence="1">
    <location>
        <begin position="1"/>
        <end position="12"/>
    </location>
</feature>
<sequence length="77" mass="8152">MKSGGERDESDTTGRAAASGQPLPTEHHLTLFHPLDTVADGIEWLSSNRKFGGLILSLPPLCAEVSLGKILNPICPS</sequence>
<evidence type="ECO:0000256" key="1">
    <source>
        <dbReference type="SAM" id="MobiDB-lite"/>
    </source>
</evidence>
<feature type="region of interest" description="Disordered" evidence="1">
    <location>
        <begin position="1"/>
        <end position="25"/>
    </location>
</feature>
<evidence type="ECO:0000313" key="3">
    <source>
        <dbReference type="Proteomes" id="UP001153269"/>
    </source>
</evidence>
<protein>
    <submittedName>
        <fullName evidence="2">Uncharacterized protein</fullName>
    </submittedName>
</protein>
<reference evidence="2" key="1">
    <citation type="submission" date="2020-03" db="EMBL/GenBank/DDBJ databases">
        <authorList>
            <person name="Weist P."/>
        </authorList>
    </citation>
    <scope>NUCLEOTIDE SEQUENCE</scope>
</reference>
<name>A0A9N7ZDF9_PLEPL</name>
<comment type="caution">
    <text evidence="2">The sequence shown here is derived from an EMBL/GenBank/DDBJ whole genome shotgun (WGS) entry which is preliminary data.</text>
</comment>
<dbReference type="EMBL" id="CADEAL010004357">
    <property type="protein sequence ID" value="CAB1457784.1"/>
    <property type="molecule type" value="Genomic_DNA"/>
</dbReference>
<keyword evidence="3" id="KW-1185">Reference proteome</keyword>
<evidence type="ECO:0000313" key="2">
    <source>
        <dbReference type="EMBL" id="CAB1457784.1"/>
    </source>
</evidence>
<proteinExistence type="predicted"/>
<dbReference type="AlphaFoldDB" id="A0A9N7ZDF9"/>
<dbReference type="Proteomes" id="UP001153269">
    <property type="component" value="Unassembled WGS sequence"/>
</dbReference>
<organism evidence="2 3">
    <name type="scientific">Pleuronectes platessa</name>
    <name type="common">European plaice</name>
    <dbReference type="NCBI Taxonomy" id="8262"/>
    <lineage>
        <taxon>Eukaryota</taxon>
        <taxon>Metazoa</taxon>
        <taxon>Chordata</taxon>
        <taxon>Craniata</taxon>
        <taxon>Vertebrata</taxon>
        <taxon>Euteleostomi</taxon>
        <taxon>Actinopterygii</taxon>
        <taxon>Neopterygii</taxon>
        <taxon>Teleostei</taxon>
        <taxon>Neoteleostei</taxon>
        <taxon>Acanthomorphata</taxon>
        <taxon>Carangaria</taxon>
        <taxon>Pleuronectiformes</taxon>
        <taxon>Pleuronectoidei</taxon>
        <taxon>Pleuronectidae</taxon>
        <taxon>Pleuronectes</taxon>
    </lineage>
</organism>
<gene>
    <name evidence="2" type="ORF">PLEPLA_LOCUS45611</name>
</gene>
<accession>A0A9N7ZDF9</accession>